<gene>
    <name evidence="1" type="ORF">AB6A68_07765</name>
</gene>
<comment type="caution">
    <text evidence="1">The sequence shown here is derived from an EMBL/GenBank/DDBJ whole genome shotgun (WGS) entry which is preliminary data.</text>
</comment>
<protein>
    <submittedName>
        <fullName evidence="1">Uncharacterized protein</fullName>
    </submittedName>
</protein>
<proteinExistence type="predicted"/>
<organism evidence="1 2">
    <name type="scientific">Ferrimicrobium acidiphilum</name>
    <dbReference type="NCBI Taxonomy" id="121039"/>
    <lineage>
        <taxon>Bacteria</taxon>
        <taxon>Bacillati</taxon>
        <taxon>Actinomycetota</taxon>
        <taxon>Acidimicrobiia</taxon>
        <taxon>Acidimicrobiales</taxon>
        <taxon>Acidimicrobiaceae</taxon>
        <taxon>Ferrimicrobium</taxon>
    </lineage>
</organism>
<sequence length="278" mass="29454">MTRVPIDQSTCNGVCFVDQFHAFRVMPGHNAILRPRPATPQEWGELAFVCREEGLLPVIVDDGSIGDPVSEAVPSSSAIASWLTPMKVHGVGLYAVDFGAMLAPGVAENLVIIGERSVQLIQMGPQRRSTFWPGTSTLAPLTALVPSSRVHEGSLDGCLSVCDGDRRVVVGISAMTTPEVMLAAAVFDMAATIFACGGGVAYTVLGWCPQVTSIAQDLASLAGESVTVLDPIVVASGANRTEHVALAESQHQVGPRGSARLWRRTYSDWKSLQARLSS</sequence>
<reference evidence="1 2" key="1">
    <citation type="submission" date="2024-07" db="EMBL/GenBank/DDBJ databases">
        <title>Draft Genome Sequence of Ferrimicrobium acidiphilum Strain YE2023, Isolated from a Pulp of Bioleach Reactor.</title>
        <authorList>
            <person name="Elkina Y.A."/>
            <person name="Bulaeva A.G."/>
            <person name="Beletsky A.V."/>
            <person name="Mardanov A.V."/>
        </authorList>
    </citation>
    <scope>NUCLEOTIDE SEQUENCE [LARGE SCALE GENOMIC DNA]</scope>
    <source>
        <strain evidence="1 2">YE2023</strain>
    </source>
</reference>
<evidence type="ECO:0000313" key="2">
    <source>
        <dbReference type="Proteomes" id="UP001560267"/>
    </source>
</evidence>
<keyword evidence="2" id="KW-1185">Reference proteome</keyword>
<dbReference type="Proteomes" id="UP001560267">
    <property type="component" value="Unassembled WGS sequence"/>
</dbReference>
<dbReference type="EMBL" id="JBFSHR010000023">
    <property type="protein sequence ID" value="MEX6429734.1"/>
    <property type="molecule type" value="Genomic_DNA"/>
</dbReference>
<evidence type="ECO:0000313" key="1">
    <source>
        <dbReference type="EMBL" id="MEX6429734.1"/>
    </source>
</evidence>
<name>A0ABV3Y5K5_9ACTN</name>
<accession>A0ABV3Y5K5</accession>
<dbReference type="RefSeq" id="WP_369084500.1">
    <property type="nucleotide sequence ID" value="NZ_JBFSHR010000023.1"/>
</dbReference>